<keyword evidence="1" id="KW-0175">Coiled coil</keyword>
<feature type="coiled-coil region" evidence="1">
    <location>
        <begin position="170"/>
        <end position="200"/>
    </location>
</feature>
<organism evidence="3 4">
    <name type="scientific">Cedecea neteri</name>
    <dbReference type="NCBI Taxonomy" id="158822"/>
    <lineage>
        <taxon>Bacteria</taxon>
        <taxon>Pseudomonadati</taxon>
        <taxon>Pseudomonadota</taxon>
        <taxon>Gammaproteobacteria</taxon>
        <taxon>Enterobacterales</taxon>
        <taxon>Enterobacteriaceae</taxon>
        <taxon>Cedecea</taxon>
    </lineage>
</organism>
<reference evidence="3 4" key="1">
    <citation type="submission" date="2014-09" db="EMBL/GenBank/DDBJ databases">
        <authorList>
            <person name="Chan K.-G."/>
        </authorList>
    </citation>
    <scope>NUCLEOTIDE SEQUENCE [LARGE SCALE GENOMIC DNA]</scope>
    <source>
        <strain evidence="3 4">M006</strain>
    </source>
</reference>
<dbReference type="KEGG" id="cem:LH23_13915"/>
<evidence type="ECO:0000313" key="4">
    <source>
        <dbReference type="Proteomes" id="UP000029516"/>
    </source>
</evidence>
<dbReference type="Pfam" id="PF13271">
    <property type="entry name" value="DUF4062"/>
    <property type="match status" value="1"/>
</dbReference>
<dbReference type="AlphaFoldDB" id="A0AAN0S594"/>
<gene>
    <name evidence="3" type="ORF">LH23_13915</name>
</gene>
<protein>
    <recommendedName>
        <fullName evidence="2">DUF4062 domain-containing protein</fullName>
    </recommendedName>
</protein>
<dbReference type="RefSeq" id="WP_039292031.1">
    <property type="nucleotide sequence ID" value="NZ_CP009458.1"/>
</dbReference>
<feature type="domain" description="DUF4062" evidence="2">
    <location>
        <begin position="6"/>
        <end position="87"/>
    </location>
</feature>
<dbReference type="InterPro" id="IPR025139">
    <property type="entry name" value="DUF4062"/>
</dbReference>
<sequence>MDKRYQVFVSSTFTDLQEERSNVIQALMEMDCIPAGMALFPSIDVEQWTFIQKVIDDSDYYLLIIGGRYGTLAEDGLSYTEKEFDYAISKGLKVVVLVHEDPDALPLAKSEKEPALREKLQQFIEKASSGRLRKTWVSAKDLPGIVALSLNKTIKSYPAIGWVRADKASNERTLYELNELRKKNEELLEKVEELNNLSNVMSLDNLAFFDDIYELPYEISSFNWADSSVVKEKKIMDIKWMYLFSIISPFLIEESTDHNVHEIIKKHIERYLPHSYTHTTIDAQDIKTIYIQFKALGLLEYNDVSWKLTSKGSKLMMQLRTIKNNE</sequence>
<accession>A0AAN0S594</accession>
<evidence type="ECO:0000256" key="1">
    <source>
        <dbReference type="SAM" id="Coils"/>
    </source>
</evidence>
<proteinExistence type="predicted"/>
<dbReference type="Proteomes" id="UP000029516">
    <property type="component" value="Chromosome"/>
</dbReference>
<name>A0AAN0S594_9ENTR</name>
<evidence type="ECO:0000259" key="2">
    <source>
        <dbReference type="Pfam" id="PF13271"/>
    </source>
</evidence>
<dbReference type="EMBL" id="CP009458">
    <property type="protein sequence ID" value="AIR61711.1"/>
    <property type="molecule type" value="Genomic_DNA"/>
</dbReference>
<evidence type="ECO:0000313" key="3">
    <source>
        <dbReference type="EMBL" id="AIR61711.1"/>
    </source>
</evidence>